<dbReference type="Proteomes" id="UP000565745">
    <property type="component" value="Unassembled WGS sequence"/>
</dbReference>
<proteinExistence type="predicted"/>
<feature type="chain" id="PRO_5030954295" evidence="1">
    <location>
        <begin position="21"/>
        <end position="170"/>
    </location>
</feature>
<protein>
    <submittedName>
        <fullName evidence="2">Uncharacterized protein</fullName>
    </submittedName>
</protein>
<dbReference type="AlphaFoldDB" id="A0A7W6Q524"/>
<dbReference type="RefSeq" id="WP_025056072.1">
    <property type="nucleotide sequence ID" value="NZ_JACIFU010000003.1"/>
</dbReference>
<gene>
    <name evidence="2" type="ORF">GGR93_002607</name>
</gene>
<evidence type="ECO:0000313" key="2">
    <source>
        <dbReference type="EMBL" id="MBB4174819.1"/>
    </source>
</evidence>
<sequence>MIRQFATLSLFALLPAFASADNQAIRQGTDLTPAQIGHAFASACATSQPSRLDRAVPLWSQAFWFAALPDTDHDFAFISPNNELKVTADVGTLKAICELHISPQIGDDGSEIYESLEAHLAEAWWRDSAVETAAIDGGVSWRYTRSDVAHIVRFVESADGFRITHIAERG</sequence>
<keyword evidence="3" id="KW-1185">Reference proteome</keyword>
<dbReference type="EMBL" id="JACIFU010000003">
    <property type="protein sequence ID" value="MBB4174819.1"/>
    <property type="molecule type" value="Genomic_DNA"/>
</dbReference>
<evidence type="ECO:0000313" key="3">
    <source>
        <dbReference type="Proteomes" id="UP000565745"/>
    </source>
</evidence>
<keyword evidence="1" id="KW-0732">Signal</keyword>
<comment type="caution">
    <text evidence="2">The sequence shown here is derived from an EMBL/GenBank/DDBJ whole genome shotgun (WGS) entry which is preliminary data.</text>
</comment>
<feature type="signal peptide" evidence="1">
    <location>
        <begin position="1"/>
        <end position="20"/>
    </location>
</feature>
<name>A0A7W6Q524_9RHOB</name>
<accession>A0A7W6Q524</accession>
<organism evidence="2 3">
    <name type="scientific">Sulfitobacter noctilucicola</name>
    <dbReference type="NCBI Taxonomy" id="1342301"/>
    <lineage>
        <taxon>Bacteria</taxon>
        <taxon>Pseudomonadati</taxon>
        <taxon>Pseudomonadota</taxon>
        <taxon>Alphaproteobacteria</taxon>
        <taxon>Rhodobacterales</taxon>
        <taxon>Roseobacteraceae</taxon>
        <taxon>Sulfitobacter</taxon>
    </lineage>
</organism>
<evidence type="ECO:0000256" key="1">
    <source>
        <dbReference type="SAM" id="SignalP"/>
    </source>
</evidence>
<reference evidence="2 3" key="1">
    <citation type="submission" date="2020-08" db="EMBL/GenBank/DDBJ databases">
        <title>Genomic Encyclopedia of Type Strains, Phase IV (KMG-IV): sequencing the most valuable type-strain genomes for metagenomic binning, comparative biology and taxonomic classification.</title>
        <authorList>
            <person name="Goeker M."/>
        </authorList>
    </citation>
    <scope>NUCLEOTIDE SEQUENCE [LARGE SCALE GENOMIC DNA]</scope>
    <source>
        <strain evidence="2 3">DSM 101015</strain>
    </source>
</reference>